<name>A0ABY5W9C3_9ACTN</name>
<dbReference type="InterPro" id="IPR027939">
    <property type="entry name" value="NMT1/THI5"/>
</dbReference>
<dbReference type="Pfam" id="PF09084">
    <property type="entry name" value="NMT1"/>
    <property type="match status" value="1"/>
</dbReference>
<protein>
    <submittedName>
        <fullName evidence="3">ABC transporter substrate-binding protein</fullName>
    </submittedName>
</protein>
<keyword evidence="4" id="KW-1185">Reference proteome</keyword>
<dbReference type="Gene3D" id="3.40.190.10">
    <property type="entry name" value="Periplasmic binding protein-like II"/>
    <property type="match status" value="2"/>
</dbReference>
<evidence type="ECO:0000259" key="2">
    <source>
        <dbReference type="Pfam" id="PF09084"/>
    </source>
</evidence>
<dbReference type="PANTHER" id="PTHR31528:SF3">
    <property type="entry name" value="THIAMINE BIOSYNTHESIS PROTEIN HI_0357-RELATED"/>
    <property type="match status" value="1"/>
</dbReference>
<proteinExistence type="predicted"/>
<evidence type="ECO:0000313" key="3">
    <source>
        <dbReference type="EMBL" id="UWP86650.1"/>
    </source>
</evidence>
<feature type="chain" id="PRO_5046172248" evidence="1">
    <location>
        <begin position="26"/>
        <end position="364"/>
    </location>
</feature>
<sequence>MNMQQSRRLATSAILASVVLLGASACGGEGDTRLDQVSFGVSTNMGANNAPLAVAEAMGYFKAEGLDVKITVTGEAGIQATATGRTDIGSFTPDALLQTLAKGGPSSDLVMVYNYLRGPTSSLAVLDSSPIRSLEDFRGAVIGGSSVASANLTMSDAVLNTVGLTFPRDFGHLGVGTGAAALQALTSGKVDALSLWDTEYAAFEAAGTKLRYFTIPEQQALFSTTYFVTSEYLKKKPQAIERFGRAIAKATLFTSTNPEAALRMLYHLYPTTRGAGVSIEDQLKVDLVALTARLRILKPGDGRYGEYVPANVATWASFAHEHGMITNKIADTTAIFTNRFVDAYNDFDQDVVISDARNWSDKKD</sequence>
<evidence type="ECO:0000313" key="4">
    <source>
        <dbReference type="Proteomes" id="UP001059617"/>
    </source>
</evidence>
<evidence type="ECO:0000256" key="1">
    <source>
        <dbReference type="SAM" id="SignalP"/>
    </source>
</evidence>
<dbReference type="PROSITE" id="PS51257">
    <property type="entry name" value="PROKAR_LIPOPROTEIN"/>
    <property type="match status" value="1"/>
</dbReference>
<gene>
    <name evidence="3" type="ORF">Dfulv_21385</name>
</gene>
<accession>A0ABY5W9C3</accession>
<dbReference type="RefSeq" id="WP_259866032.1">
    <property type="nucleotide sequence ID" value="NZ_BAAAST010000003.1"/>
</dbReference>
<dbReference type="PANTHER" id="PTHR31528">
    <property type="entry name" value="4-AMINO-5-HYDROXYMETHYL-2-METHYLPYRIMIDINE PHOSPHATE SYNTHASE THI11-RELATED"/>
    <property type="match status" value="1"/>
</dbReference>
<dbReference type="Proteomes" id="UP001059617">
    <property type="component" value="Chromosome"/>
</dbReference>
<dbReference type="SUPFAM" id="SSF53850">
    <property type="entry name" value="Periplasmic binding protein-like II"/>
    <property type="match status" value="1"/>
</dbReference>
<keyword evidence="1" id="KW-0732">Signal</keyword>
<organism evidence="3 4">
    <name type="scientific">Dactylosporangium fulvum</name>
    <dbReference type="NCBI Taxonomy" id="53359"/>
    <lineage>
        <taxon>Bacteria</taxon>
        <taxon>Bacillati</taxon>
        <taxon>Actinomycetota</taxon>
        <taxon>Actinomycetes</taxon>
        <taxon>Micromonosporales</taxon>
        <taxon>Micromonosporaceae</taxon>
        <taxon>Dactylosporangium</taxon>
    </lineage>
</organism>
<reference evidence="3" key="1">
    <citation type="submission" date="2021-04" db="EMBL/GenBank/DDBJ databases">
        <authorList>
            <person name="Hartkoorn R.C."/>
            <person name="Beaudoing E."/>
            <person name="Hot D."/>
        </authorList>
    </citation>
    <scope>NUCLEOTIDE SEQUENCE</scope>
    <source>
        <strain evidence="3">NRRL B-16292</strain>
    </source>
</reference>
<feature type="signal peptide" evidence="1">
    <location>
        <begin position="1"/>
        <end position="25"/>
    </location>
</feature>
<feature type="domain" description="SsuA/THI5-like" evidence="2">
    <location>
        <begin position="48"/>
        <end position="261"/>
    </location>
</feature>
<dbReference type="EMBL" id="CP073720">
    <property type="protein sequence ID" value="UWP86650.1"/>
    <property type="molecule type" value="Genomic_DNA"/>
</dbReference>
<dbReference type="InterPro" id="IPR015168">
    <property type="entry name" value="SsuA/THI5"/>
</dbReference>
<reference evidence="3" key="2">
    <citation type="submission" date="2022-09" db="EMBL/GenBank/DDBJ databases">
        <title>Biosynthetic gene clusters of Dactylosporangioum fulvum.</title>
        <authorList>
            <person name="Caradec T."/>
        </authorList>
    </citation>
    <scope>NUCLEOTIDE SEQUENCE</scope>
    <source>
        <strain evidence="3">NRRL B-16292</strain>
    </source>
</reference>